<dbReference type="PANTHER" id="PTHR47868">
    <property type="entry name" value="OS05G0457700 PROTEIN"/>
    <property type="match status" value="1"/>
</dbReference>
<name>A0AAP0S410_LIQFO</name>
<accession>A0AAP0S410</accession>
<evidence type="ECO:0000313" key="1">
    <source>
        <dbReference type="EMBL" id="KAK9290583.1"/>
    </source>
</evidence>
<dbReference type="AlphaFoldDB" id="A0AAP0S410"/>
<proteinExistence type="predicted"/>
<gene>
    <name evidence="1" type="ORF">L1049_008754</name>
</gene>
<evidence type="ECO:0000313" key="2">
    <source>
        <dbReference type="Proteomes" id="UP001415857"/>
    </source>
</evidence>
<organism evidence="1 2">
    <name type="scientific">Liquidambar formosana</name>
    <name type="common">Formosan gum</name>
    <dbReference type="NCBI Taxonomy" id="63359"/>
    <lineage>
        <taxon>Eukaryota</taxon>
        <taxon>Viridiplantae</taxon>
        <taxon>Streptophyta</taxon>
        <taxon>Embryophyta</taxon>
        <taxon>Tracheophyta</taxon>
        <taxon>Spermatophyta</taxon>
        <taxon>Magnoliopsida</taxon>
        <taxon>eudicotyledons</taxon>
        <taxon>Gunneridae</taxon>
        <taxon>Pentapetalae</taxon>
        <taxon>Saxifragales</taxon>
        <taxon>Altingiaceae</taxon>
        <taxon>Liquidambar</taxon>
    </lineage>
</organism>
<dbReference type="EMBL" id="JBBPBK010000002">
    <property type="protein sequence ID" value="KAK9290583.1"/>
    <property type="molecule type" value="Genomic_DNA"/>
</dbReference>
<sequence>MEKIFEEDHSYGCRWRESESMCRDGEGLYRRAIDLLKAPPLENGGALAKIMRKDIVALARGGYADVLCVQQNRKDEGDRVKSWAESAWRNRRMTLAEALEISETCSKVPVIDTRIGRVL</sequence>
<dbReference type="PANTHER" id="PTHR47868:SF2">
    <property type="entry name" value="OS05G0457700 PROTEIN"/>
    <property type="match status" value="1"/>
</dbReference>
<keyword evidence="2" id="KW-1185">Reference proteome</keyword>
<comment type="caution">
    <text evidence="1">The sequence shown here is derived from an EMBL/GenBank/DDBJ whole genome shotgun (WGS) entry which is preliminary data.</text>
</comment>
<protein>
    <submittedName>
        <fullName evidence="1">Uncharacterized protein</fullName>
    </submittedName>
</protein>
<dbReference type="Proteomes" id="UP001415857">
    <property type="component" value="Unassembled WGS sequence"/>
</dbReference>
<reference evidence="1 2" key="1">
    <citation type="journal article" date="2024" name="Plant J.">
        <title>Genome sequences and population genomics reveal climatic adaptation and genomic divergence between two closely related sweetgum species.</title>
        <authorList>
            <person name="Xu W.Q."/>
            <person name="Ren C.Q."/>
            <person name="Zhang X.Y."/>
            <person name="Comes H.P."/>
            <person name="Liu X.H."/>
            <person name="Li Y.G."/>
            <person name="Kettle C.J."/>
            <person name="Jalonen R."/>
            <person name="Gaisberger H."/>
            <person name="Ma Y.Z."/>
            <person name="Qiu Y.X."/>
        </authorList>
    </citation>
    <scope>NUCLEOTIDE SEQUENCE [LARGE SCALE GENOMIC DNA]</scope>
    <source>
        <strain evidence="1">Hangzhou</strain>
    </source>
</reference>
<dbReference type="GO" id="GO:0005739">
    <property type="term" value="C:mitochondrion"/>
    <property type="evidence" value="ECO:0007669"/>
    <property type="project" value="TreeGrafter"/>
</dbReference>